<dbReference type="Proteomes" id="UP000288716">
    <property type="component" value="Unassembled WGS sequence"/>
</dbReference>
<organism evidence="4 5">
    <name type="scientific">Leptotrombidium deliense</name>
    <dbReference type="NCBI Taxonomy" id="299467"/>
    <lineage>
        <taxon>Eukaryota</taxon>
        <taxon>Metazoa</taxon>
        <taxon>Ecdysozoa</taxon>
        <taxon>Arthropoda</taxon>
        <taxon>Chelicerata</taxon>
        <taxon>Arachnida</taxon>
        <taxon>Acari</taxon>
        <taxon>Acariformes</taxon>
        <taxon>Trombidiformes</taxon>
        <taxon>Prostigmata</taxon>
        <taxon>Anystina</taxon>
        <taxon>Parasitengona</taxon>
        <taxon>Trombiculoidea</taxon>
        <taxon>Trombiculidae</taxon>
        <taxon>Leptotrombidium</taxon>
    </lineage>
</organism>
<dbReference type="GO" id="GO:0005737">
    <property type="term" value="C:cytoplasm"/>
    <property type="evidence" value="ECO:0007669"/>
    <property type="project" value="TreeGrafter"/>
</dbReference>
<evidence type="ECO:0000256" key="2">
    <source>
        <dbReference type="ARBA" id="ARBA00038160"/>
    </source>
</evidence>
<keyword evidence="1" id="KW-0819">tRNA processing</keyword>
<dbReference type="EMBL" id="NCKV01006506">
    <property type="protein sequence ID" value="RWS23403.1"/>
    <property type="molecule type" value="Genomic_DNA"/>
</dbReference>
<evidence type="ECO:0000259" key="3">
    <source>
        <dbReference type="PROSITE" id="PS51747"/>
    </source>
</evidence>
<protein>
    <recommendedName>
        <fullName evidence="3">CMP/dCMP-type deaminase domain-containing protein</fullName>
    </recommendedName>
</protein>
<gene>
    <name evidence="4" type="ORF">B4U80_13382</name>
</gene>
<name>A0A443S7C6_9ACAR</name>
<dbReference type="OrthoDB" id="3180714at2759"/>
<dbReference type="SUPFAM" id="SSF53927">
    <property type="entry name" value="Cytidine deaminase-like"/>
    <property type="match status" value="1"/>
</dbReference>
<evidence type="ECO:0000313" key="4">
    <source>
        <dbReference type="EMBL" id="RWS23403.1"/>
    </source>
</evidence>
<dbReference type="GO" id="GO:0008033">
    <property type="term" value="P:tRNA processing"/>
    <property type="evidence" value="ECO:0007669"/>
    <property type="project" value="UniProtKB-KW"/>
</dbReference>
<proteinExistence type="inferred from homology"/>
<dbReference type="PANTHER" id="PTHR11079">
    <property type="entry name" value="CYTOSINE DEAMINASE FAMILY MEMBER"/>
    <property type="match status" value="1"/>
</dbReference>
<dbReference type="STRING" id="299467.A0A443S7C6"/>
<dbReference type="InterPro" id="IPR002125">
    <property type="entry name" value="CMP_dCMP_dom"/>
</dbReference>
<accession>A0A443S7C6</accession>
<comment type="similarity">
    <text evidence="2">Belongs to the cytidine and deoxycytidylate deaminase family. ADAT3 subfamily.</text>
</comment>
<evidence type="ECO:0000256" key="1">
    <source>
        <dbReference type="ARBA" id="ARBA00022694"/>
    </source>
</evidence>
<dbReference type="GO" id="GO:0005634">
    <property type="term" value="C:nucleus"/>
    <property type="evidence" value="ECO:0007669"/>
    <property type="project" value="TreeGrafter"/>
</dbReference>
<reference evidence="4 5" key="1">
    <citation type="journal article" date="2018" name="Gigascience">
        <title>Genomes of trombidid mites reveal novel predicted allergens and laterally-transferred genes associated with secondary metabolism.</title>
        <authorList>
            <person name="Dong X."/>
            <person name="Chaisiri K."/>
            <person name="Xia D."/>
            <person name="Armstrong S.D."/>
            <person name="Fang Y."/>
            <person name="Donnelly M.J."/>
            <person name="Kadowaki T."/>
            <person name="McGarry J.W."/>
            <person name="Darby A.C."/>
            <person name="Makepeace B.L."/>
        </authorList>
    </citation>
    <scope>NUCLEOTIDE SEQUENCE [LARGE SCALE GENOMIC DNA]</scope>
    <source>
        <strain evidence="4">UoL-UT</strain>
    </source>
</reference>
<comment type="caution">
    <text evidence="4">The sequence shown here is derived from an EMBL/GenBank/DDBJ whole genome shotgun (WGS) entry which is preliminary data.</text>
</comment>
<dbReference type="InterPro" id="IPR016193">
    <property type="entry name" value="Cytidine_deaminase-like"/>
</dbReference>
<evidence type="ECO:0000313" key="5">
    <source>
        <dbReference type="Proteomes" id="UP000288716"/>
    </source>
</evidence>
<dbReference type="GO" id="GO:0052717">
    <property type="term" value="F:tRNA-specific adenosine-34 deaminase activity"/>
    <property type="evidence" value="ECO:0007669"/>
    <property type="project" value="TreeGrafter"/>
</dbReference>
<dbReference type="Gene3D" id="3.40.140.10">
    <property type="entry name" value="Cytidine Deaminase, domain 2"/>
    <property type="match status" value="1"/>
</dbReference>
<dbReference type="Pfam" id="PF00383">
    <property type="entry name" value="dCMP_cyt_deam_1"/>
    <property type="match status" value="1"/>
</dbReference>
<dbReference type="PROSITE" id="PS51747">
    <property type="entry name" value="CYT_DCMP_DEAMINASES_2"/>
    <property type="match status" value="1"/>
</dbReference>
<dbReference type="PANTHER" id="PTHR11079:SF156">
    <property type="entry name" value="INACTIVE TRNA-SPECIFIC ADENOSINE DEAMINASE-LIKE PROTEIN 3-RELATED"/>
    <property type="match status" value="1"/>
</dbReference>
<feature type="domain" description="CMP/dCMP-type deaminase" evidence="3">
    <location>
        <begin position="138"/>
        <end position="281"/>
    </location>
</feature>
<dbReference type="AlphaFoldDB" id="A0A443S7C6"/>
<sequence length="292" mass="33545">MQILPILDDRFLKTHISKMSVSVLQITEKKDISNVLAMLSARFPWNEQFSHLKRVRAFKCDNVTLFQIIVTTEEQFNDECDDIISQLKNVGEIITVEVPSECPLTRTQFENCKNFWPTNFHENKYISKCLTGKVFDEVALQKILENFKKLMSLSCETNNVNAALALHKDNIVTYATSDYNYPLKHAVMCLIDAVAQKQLTQTSKNNDNEEIPYLLRGNDVFVIQEPCVMCSMALIHSRVKRLFFINKASDLNKLSCCPEDTAITSMKLHVGNKLNHRFEAWKITLNTKNISD</sequence>
<keyword evidence="5" id="KW-1185">Reference proteome</keyword>
<dbReference type="VEuPathDB" id="VectorBase:LDEU008637"/>